<dbReference type="InterPro" id="IPR036291">
    <property type="entry name" value="NAD(P)-bd_dom_sf"/>
</dbReference>
<dbReference type="Gene3D" id="3.40.50.720">
    <property type="entry name" value="NAD(P)-binding Rossmann-like Domain"/>
    <property type="match status" value="1"/>
</dbReference>
<gene>
    <name evidence="2" type="ORF">HA271_05675</name>
</gene>
<dbReference type="EMBL" id="DUHE01000154">
    <property type="protein sequence ID" value="HII84320.1"/>
    <property type="molecule type" value="Genomic_DNA"/>
</dbReference>
<feature type="domain" description="NAD-dependent epimerase/dehydratase" evidence="1">
    <location>
        <begin position="9"/>
        <end position="242"/>
    </location>
</feature>
<name>A0A7J4TIZ3_9EURY</name>
<proteinExistence type="predicted"/>
<comment type="caution">
    <text evidence="2">The sequence shown here is derived from an EMBL/GenBank/DDBJ whole genome shotgun (WGS) entry which is preliminary data.</text>
</comment>
<evidence type="ECO:0000259" key="1">
    <source>
        <dbReference type="Pfam" id="PF01370"/>
    </source>
</evidence>
<dbReference type="InterPro" id="IPR050177">
    <property type="entry name" value="Lipid_A_modif_metabolic_enz"/>
</dbReference>
<dbReference type="AlphaFoldDB" id="A0A7J4TIZ3"/>
<dbReference type="PANTHER" id="PTHR43245:SF13">
    <property type="entry name" value="UDP-D-APIOSE_UDP-D-XYLOSE SYNTHASE 2"/>
    <property type="match status" value="1"/>
</dbReference>
<evidence type="ECO:0000313" key="3">
    <source>
        <dbReference type="Proteomes" id="UP000586031"/>
    </source>
</evidence>
<reference evidence="3" key="1">
    <citation type="journal article" date="2020" name="bioRxiv">
        <title>A rank-normalized archaeal taxonomy based on genome phylogeny resolves widespread incomplete and uneven classifications.</title>
        <authorList>
            <person name="Rinke C."/>
            <person name="Chuvochina M."/>
            <person name="Mussig A.J."/>
            <person name="Chaumeil P.-A."/>
            <person name="Waite D.W."/>
            <person name="Whitman W.B."/>
            <person name="Parks D.H."/>
            <person name="Hugenholtz P."/>
        </authorList>
    </citation>
    <scope>NUCLEOTIDE SEQUENCE [LARGE SCALE GENOMIC DNA]</scope>
</reference>
<dbReference type="Gene3D" id="3.90.25.10">
    <property type="entry name" value="UDP-galactose 4-epimerase, domain 1"/>
    <property type="match status" value="1"/>
</dbReference>
<dbReference type="Proteomes" id="UP000586031">
    <property type="component" value="Unassembled WGS sequence"/>
</dbReference>
<accession>A0A7J4TIZ3</accession>
<organism evidence="2 3">
    <name type="scientific">Methanobacterium subterraneum</name>
    <dbReference type="NCBI Taxonomy" id="59277"/>
    <lineage>
        <taxon>Archaea</taxon>
        <taxon>Methanobacteriati</taxon>
        <taxon>Methanobacteriota</taxon>
        <taxon>Methanomada group</taxon>
        <taxon>Methanobacteria</taxon>
        <taxon>Methanobacteriales</taxon>
        <taxon>Methanobacteriaceae</taxon>
        <taxon>Methanobacterium</taxon>
    </lineage>
</organism>
<dbReference type="CDD" id="cd05256">
    <property type="entry name" value="UDP_AE_SDR_e"/>
    <property type="match status" value="1"/>
</dbReference>
<protein>
    <submittedName>
        <fullName evidence="2">SDR family oxidoreductase</fullName>
    </submittedName>
</protein>
<dbReference type="Pfam" id="PF01370">
    <property type="entry name" value="Epimerase"/>
    <property type="match status" value="1"/>
</dbReference>
<sequence>MSAIKNKKIVVTGGLGFIGSHIVEELYPDNEVYIVDNEVTGKHENIQDFDLDQISVIMGDITSMDLHEIFEGADYVLHQAALPSVPRSVRDPLRSNEANITGTLRVLIAARDSNVKKVVCASSSSVYGDTPVLPKVETMPLNPKSPYATTKATGELYCQNFTDIYGLPTVSLRYFNVFGPRQDPESQYAAVIPKFITAIMNGESPIIFGDGEQSRDFTFVKNVVQANILACESQMQGVYNVACGRRTTLNELIDMMGELLDVDVNPEYTDPRAGDVKHSLADVDKIKEHGYKVQGKFIDELEITKDYFID</sequence>
<dbReference type="SUPFAM" id="SSF51735">
    <property type="entry name" value="NAD(P)-binding Rossmann-fold domains"/>
    <property type="match status" value="1"/>
</dbReference>
<evidence type="ECO:0000313" key="2">
    <source>
        <dbReference type="EMBL" id="HII84320.1"/>
    </source>
</evidence>
<dbReference type="PANTHER" id="PTHR43245">
    <property type="entry name" value="BIFUNCTIONAL POLYMYXIN RESISTANCE PROTEIN ARNA"/>
    <property type="match status" value="1"/>
</dbReference>
<dbReference type="InterPro" id="IPR001509">
    <property type="entry name" value="Epimerase_deHydtase"/>
</dbReference>